<dbReference type="EMBL" id="VWSE01000006">
    <property type="protein sequence ID" value="KAB0288389.1"/>
    <property type="molecule type" value="Genomic_DNA"/>
</dbReference>
<dbReference type="PIRSF" id="PIRSF011484">
    <property type="entry name" value="YaeQ"/>
    <property type="match status" value="1"/>
</dbReference>
<dbReference type="InterPro" id="IPR011335">
    <property type="entry name" value="Restrct_endonuc-II-like"/>
</dbReference>
<dbReference type="SMART" id="SM01322">
    <property type="entry name" value="YaeQ"/>
    <property type="match status" value="1"/>
</dbReference>
<organism evidence="2 3">
    <name type="scientific">Vibrio fortis</name>
    <dbReference type="NCBI Taxonomy" id="212667"/>
    <lineage>
        <taxon>Bacteria</taxon>
        <taxon>Pseudomonadati</taxon>
        <taxon>Pseudomonadota</taxon>
        <taxon>Gammaproteobacteria</taxon>
        <taxon>Vibrionales</taxon>
        <taxon>Vibrionaceae</taxon>
        <taxon>Vibrio</taxon>
    </lineage>
</organism>
<dbReference type="Proteomes" id="UP000027219">
    <property type="component" value="Unassembled WGS sequence"/>
</dbReference>
<dbReference type="PANTHER" id="PTHR38784:SF1">
    <property type="entry name" value="SUCROSE PHOSPHORYLASE"/>
    <property type="match status" value="1"/>
</dbReference>
<protein>
    <submittedName>
        <fullName evidence="1">YaeQ family protein</fullName>
    </submittedName>
    <submittedName>
        <fullName evidence="2">YaeQ protein</fullName>
    </submittedName>
</protein>
<dbReference type="AlphaFoldDB" id="A0A066UNB6"/>
<dbReference type="Proteomes" id="UP000326789">
    <property type="component" value="Unassembled WGS sequence"/>
</dbReference>
<reference evidence="1 4" key="2">
    <citation type="submission" date="2019-09" db="EMBL/GenBank/DDBJ databases">
        <title>Whole genome sequence of Vibrio fortis.</title>
        <authorList>
            <person name="Das S.K."/>
        </authorList>
    </citation>
    <scope>NUCLEOTIDE SEQUENCE [LARGE SCALE GENOMIC DNA]</scope>
    <source>
        <strain evidence="1 4">AN60</strain>
    </source>
</reference>
<dbReference type="EMBL" id="JFFR01000027">
    <property type="protein sequence ID" value="KDN27382.1"/>
    <property type="molecule type" value="Genomic_DNA"/>
</dbReference>
<dbReference type="Pfam" id="PF07152">
    <property type="entry name" value="YaeQ"/>
    <property type="match status" value="1"/>
</dbReference>
<evidence type="ECO:0000313" key="3">
    <source>
        <dbReference type="Proteomes" id="UP000027219"/>
    </source>
</evidence>
<dbReference type="SUPFAM" id="SSF52980">
    <property type="entry name" value="Restriction endonuclease-like"/>
    <property type="match status" value="1"/>
</dbReference>
<keyword evidence="3" id="KW-1185">Reference proteome</keyword>
<accession>A0A066UNB6</accession>
<dbReference type="RefSeq" id="WP_032552738.1">
    <property type="nucleotide sequence ID" value="NZ_JATABQ010000087.1"/>
</dbReference>
<dbReference type="Gene3D" id="3.10.640.10">
    <property type="entry name" value="Restriction endonuclease-like alpha-beta roll domain"/>
    <property type="match status" value="1"/>
</dbReference>
<dbReference type="InterPro" id="IPR038590">
    <property type="entry name" value="YaeQ_sf"/>
</dbReference>
<evidence type="ECO:0000313" key="4">
    <source>
        <dbReference type="Proteomes" id="UP000326789"/>
    </source>
</evidence>
<dbReference type="STRING" id="212667.VFDL14_21070"/>
<comment type="caution">
    <text evidence="2">The sequence shown here is derived from an EMBL/GenBank/DDBJ whole genome shotgun (WGS) entry which is preliminary data.</text>
</comment>
<dbReference type="PANTHER" id="PTHR38784">
    <property type="entry name" value="SUCROSE PHOSPHORYLASE"/>
    <property type="match status" value="1"/>
</dbReference>
<dbReference type="OrthoDB" id="5293309at2"/>
<reference evidence="2 3" key="1">
    <citation type="submission" date="2014-02" db="EMBL/GenBank/DDBJ databases">
        <title>Vibrio fortis Dalian14 Genome Sequencing.</title>
        <authorList>
            <person name="Wang Y."/>
            <person name="Song L."/>
            <person name="Liu G."/>
            <person name="Ding J."/>
        </authorList>
    </citation>
    <scope>NUCLEOTIDE SEQUENCE [LARGE SCALE GENOMIC DNA]</scope>
    <source>
        <strain evidence="2 3">Dalian14</strain>
    </source>
</reference>
<proteinExistence type="predicted"/>
<gene>
    <name evidence="1" type="ORF">F2P58_13200</name>
    <name evidence="2" type="ORF">VFDL14_21070</name>
</gene>
<dbReference type="InterPro" id="IPR009822">
    <property type="entry name" value="YaeQ"/>
</dbReference>
<name>A0A066UNB6_9VIBR</name>
<evidence type="ECO:0000313" key="1">
    <source>
        <dbReference type="EMBL" id="KAB0288389.1"/>
    </source>
</evidence>
<evidence type="ECO:0000313" key="2">
    <source>
        <dbReference type="EMBL" id="KDN27382.1"/>
    </source>
</evidence>
<sequence>MALKPTIYKFRISLTDMNRDYYDSFNLTIAQHPSETEQRMMARIMAFCINASPELQFTKGLSTIEEPDLWQKSLDDQILEWIDVGEPDPERVKKATRLAKSVKVFSFNTKSNVWWEQNRGKFGYLDAQIVRLSNEGIEQMAEMTERTMDLSVMLTGNSAFVNSDTKSAEVTWEELQSNE</sequence>